<evidence type="ECO:0000256" key="5">
    <source>
        <dbReference type="ARBA" id="ARBA00022842"/>
    </source>
</evidence>
<keyword evidence="6" id="KW-0045">Antibiotic biosynthesis</keyword>
<dbReference type="InterPro" id="IPR037143">
    <property type="entry name" value="4-PPantetheinyl_Trfase_dom_sf"/>
</dbReference>
<keyword evidence="10" id="KW-1185">Reference proteome</keyword>
<name>A0ABV5B7N0_9BACL</name>
<evidence type="ECO:0000259" key="7">
    <source>
        <dbReference type="Pfam" id="PF01648"/>
    </source>
</evidence>
<evidence type="ECO:0000256" key="1">
    <source>
        <dbReference type="ARBA" id="ARBA00001946"/>
    </source>
</evidence>
<dbReference type="InterPro" id="IPR050559">
    <property type="entry name" value="P-Pant_transferase_sf"/>
</dbReference>
<proteinExistence type="inferred from homology"/>
<dbReference type="InterPro" id="IPR004568">
    <property type="entry name" value="Ppantetheine-prot_Trfase_dom"/>
</dbReference>
<comment type="cofactor">
    <cofactor evidence="1">
        <name>Mg(2+)</name>
        <dbReference type="ChEBI" id="CHEBI:18420"/>
    </cofactor>
</comment>
<keyword evidence="4" id="KW-0479">Metal-binding</keyword>
<organism evidence="9 10">
    <name type="scientific">Paenibacillus terreus</name>
    <dbReference type="NCBI Taxonomy" id="1387834"/>
    <lineage>
        <taxon>Bacteria</taxon>
        <taxon>Bacillati</taxon>
        <taxon>Bacillota</taxon>
        <taxon>Bacilli</taxon>
        <taxon>Bacillales</taxon>
        <taxon>Paenibacillaceae</taxon>
        <taxon>Paenibacillus</taxon>
    </lineage>
</organism>
<comment type="caution">
    <text evidence="9">The sequence shown here is derived from an EMBL/GenBank/DDBJ whole genome shotgun (WGS) entry which is preliminary data.</text>
</comment>
<feature type="domain" description="4'-phosphopantetheinyl transferase" evidence="7">
    <location>
        <begin position="103"/>
        <end position="205"/>
    </location>
</feature>
<dbReference type="InterPro" id="IPR055066">
    <property type="entry name" value="AASDHPPT_N"/>
</dbReference>
<dbReference type="SUPFAM" id="SSF56214">
    <property type="entry name" value="4'-phosphopantetheinyl transferase"/>
    <property type="match status" value="2"/>
</dbReference>
<dbReference type="GO" id="GO:0016740">
    <property type="term" value="F:transferase activity"/>
    <property type="evidence" value="ECO:0007669"/>
    <property type="project" value="UniProtKB-KW"/>
</dbReference>
<dbReference type="InterPro" id="IPR008278">
    <property type="entry name" value="4-PPantetheinyl_Trfase_dom"/>
</dbReference>
<dbReference type="PANTHER" id="PTHR12215">
    <property type="entry name" value="PHOSPHOPANTETHEINE TRANSFERASE"/>
    <property type="match status" value="1"/>
</dbReference>
<dbReference type="PANTHER" id="PTHR12215:SF10">
    <property type="entry name" value="L-AMINOADIPATE-SEMIALDEHYDE DEHYDROGENASE-PHOSPHOPANTETHEINYL TRANSFERASE"/>
    <property type="match status" value="1"/>
</dbReference>
<dbReference type="Pfam" id="PF01648">
    <property type="entry name" value="ACPS"/>
    <property type="match status" value="1"/>
</dbReference>
<evidence type="ECO:0000256" key="2">
    <source>
        <dbReference type="ARBA" id="ARBA00010990"/>
    </source>
</evidence>
<accession>A0ABV5B7N0</accession>
<sequence>MNIGAIRLSSPISDSDFQQAYARANLSRQRKIDAYLHQEDKERSLVGDMLIRLMLFRHFGYVSLKVPFTADRFGKPYVEGQSGMHFNISHAGDWIVCAVDSSPIGIDVELIRAIDMAIAHHYFSDVEQESLKAVPPENRLSYFFDLWTLKESYIKAIGKGLNEPLRLFTMDLSVNEIKLISTKKKDAAWNFRQYEIDPAYKLSICATNDSFPNKVTEVVWEELLAFYMEER</sequence>
<keyword evidence="3 9" id="KW-0808">Transferase</keyword>
<dbReference type="NCBIfam" id="TIGR00556">
    <property type="entry name" value="pantethn_trn"/>
    <property type="match status" value="1"/>
</dbReference>
<dbReference type="Gene3D" id="3.90.470.20">
    <property type="entry name" value="4'-phosphopantetheinyl transferase domain"/>
    <property type="match status" value="2"/>
</dbReference>
<keyword evidence="5" id="KW-0460">Magnesium</keyword>
<evidence type="ECO:0000256" key="3">
    <source>
        <dbReference type="ARBA" id="ARBA00022679"/>
    </source>
</evidence>
<evidence type="ECO:0000259" key="8">
    <source>
        <dbReference type="Pfam" id="PF22624"/>
    </source>
</evidence>
<feature type="domain" description="4'-phosphopantetheinyl transferase N-terminal" evidence="8">
    <location>
        <begin position="13"/>
        <end position="100"/>
    </location>
</feature>
<dbReference type="RefSeq" id="WP_375525172.1">
    <property type="nucleotide sequence ID" value="NZ_JBHILM010000010.1"/>
</dbReference>
<dbReference type="Proteomes" id="UP001580407">
    <property type="component" value="Unassembled WGS sequence"/>
</dbReference>
<evidence type="ECO:0000256" key="6">
    <source>
        <dbReference type="ARBA" id="ARBA00023194"/>
    </source>
</evidence>
<dbReference type="Pfam" id="PF22624">
    <property type="entry name" value="AASDHPPT_N"/>
    <property type="match status" value="1"/>
</dbReference>
<gene>
    <name evidence="9" type="ORF">ACE3NQ_10690</name>
</gene>
<protein>
    <submittedName>
        <fullName evidence="9">4'-phosphopantetheinyl transferase family protein</fullName>
    </submittedName>
</protein>
<comment type="similarity">
    <text evidence="2">Belongs to the P-Pant transferase superfamily. Gsp/Sfp/HetI/AcpT family.</text>
</comment>
<evidence type="ECO:0000313" key="9">
    <source>
        <dbReference type="EMBL" id="MFB5681379.1"/>
    </source>
</evidence>
<evidence type="ECO:0000313" key="10">
    <source>
        <dbReference type="Proteomes" id="UP001580407"/>
    </source>
</evidence>
<dbReference type="EMBL" id="JBHILM010000010">
    <property type="protein sequence ID" value="MFB5681379.1"/>
    <property type="molecule type" value="Genomic_DNA"/>
</dbReference>
<reference evidence="9 10" key="1">
    <citation type="submission" date="2024-09" db="EMBL/GenBank/DDBJ databases">
        <authorList>
            <person name="Ruan L."/>
        </authorList>
    </citation>
    <scope>NUCLEOTIDE SEQUENCE [LARGE SCALE GENOMIC DNA]</scope>
    <source>
        <strain evidence="9 10">D33</strain>
    </source>
</reference>
<evidence type="ECO:0000256" key="4">
    <source>
        <dbReference type="ARBA" id="ARBA00022723"/>
    </source>
</evidence>